<evidence type="ECO:0008006" key="3">
    <source>
        <dbReference type="Google" id="ProtNLM"/>
    </source>
</evidence>
<proteinExistence type="predicted"/>
<protein>
    <recommendedName>
        <fullName evidence="3">Sister chromatid cohesion protein DCC1</fullName>
    </recommendedName>
</protein>
<dbReference type="EMBL" id="NJEU01000010">
    <property type="protein sequence ID" value="PHH83502.1"/>
    <property type="molecule type" value="Genomic_DNA"/>
</dbReference>
<dbReference type="Proteomes" id="UP000224854">
    <property type="component" value="Unassembled WGS sequence"/>
</dbReference>
<accession>A0A2C5ZUF2</accession>
<dbReference type="OrthoDB" id="5199543at2759"/>
<dbReference type="InterPro" id="IPR019128">
    <property type="entry name" value="Dcc1"/>
</dbReference>
<evidence type="ECO:0000313" key="2">
    <source>
        <dbReference type="Proteomes" id="UP000224854"/>
    </source>
</evidence>
<dbReference type="GO" id="GO:0007064">
    <property type="term" value="P:mitotic sister chromatid cohesion"/>
    <property type="evidence" value="ECO:0007669"/>
    <property type="project" value="InterPro"/>
</dbReference>
<gene>
    <name evidence="1" type="ORF">CDD82_53</name>
</gene>
<evidence type="ECO:0000313" key="1">
    <source>
        <dbReference type="EMBL" id="PHH83502.1"/>
    </source>
</evidence>
<dbReference type="Pfam" id="PF09724">
    <property type="entry name" value="Dcc1"/>
    <property type="match status" value="1"/>
</dbReference>
<sequence>MASSQTNSISIHYRPLPLGYRLIELPPELQSLLESGPSAPVLTLESHPKEAPALLRSPDYTYNVRQKNTSNSLLLINPTSENALDAISLLHETIELELVPNLATNRAPLKDTGSRGKWHEKFGKGR</sequence>
<comment type="caution">
    <text evidence="1">The sequence shown here is derived from an EMBL/GenBank/DDBJ whole genome shotgun (WGS) entry which is preliminary data.</text>
</comment>
<dbReference type="AlphaFoldDB" id="A0A2C5ZUF2"/>
<organism evidence="1 2">
    <name type="scientific">Ophiocordyceps australis</name>
    <dbReference type="NCBI Taxonomy" id="1399860"/>
    <lineage>
        <taxon>Eukaryota</taxon>
        <taxon>Fungi</taxon>
        <taxon>Dikarya</taxon>
        <taxon>Ascomycota</taxon>
        <taxon>Pezizomycotina</taxon>
        <taxon>Sordariomycetes</taxon>
        <taxon>Hypocreomycetidae</taxon>
        <taxon>Hypocreales</taxon>
        <taxon>Ophiocordycipitaceae</taxon>
        <taxon>Ophiocordyceps</taxon>
    </lineage>
</organism>
<keyword evidence="2" id="KW-1185">Reference proteome</keyword>
<dbReference type="GO" id="GO:0031390">
    <property type="term" value="C:Ctf18 RFC-like complex"/>
    <property type="evidence" value="ECO:0007669"/>
    <property type="project" value="InterPro"/>
</dbReference>
<reference evidence="1 2" key="1">
    <citation type="submission" date="2017-06" db="EMBL/GenBank/DDBJ databases">
        <title>Ant-infecting Ophiocordyceps genomes reveal a high diversity of potential behavioral manipulation genes and a possible major role for enterotoxins.</title>
        <authorList>
            <person name="De Bekker C."/>
            <person name="Evans H.C."/>
            <person name="Brachmann A."/>
            <person name="Hughes D.P."/>
        </authorList>
    </citation>
    <scope>NUCLEOTIDE SEQUENCE [LARGE SCALE GENOMIC DNA]</scope>
    <source>
        <strain evidence="1 2">1348a</strain>
    </source>
</reference>
<name>A0A2C5ZUF2_9HYPO</name>